<dbReference type="AlphaFoldDB" id="A0A9N9BYK0"/>
<evidence type="ECO:0000313" key="2">
    <source>
        <dbReference type="Proteomes" id="UP000789508"/>
    </source>
</evidence>
<dbReference type="EMBL" id="CAJVPS010002994">
    <property type="protein sequence ID" value="CAG8580412.1"/>
    <property type="molecule type" value="Genomic_DNA"/>
</dbReference>
<evidence type="ECO:0000313" key="1">
    <source>
        <dbReference type="EMBL" id="CAG8580412.1"/>
    </source>
</evidence>
<feature type="non-terminal residue" evidence="1">
    <location>
        <position position="1"/>
    </location>
</feature>
<proteinExistence type="predicted"/>
<gene>
    <name evidence="1" type="ORF">ALEPTO_LOCUS7231</name>
</gene>
<accession>A0A9N9BYK0</accession>
<dbReference type="Proteomes" id="UP000789508">
    <property type="component" value="Unassembled WGS sequence"/>
</dbReference>
<sequence>MNYITALSQNSPTAISDALSQEAHSRALFASDPDHISLKNPYLNLINVYQHESIWKSNSSKNASDDCTIIMPLEEKRRRKDGDLAIEPGGNERFLRNWHFFTEGTLNGLDWPNVFAA</sequence>
<comment type="caution">
    <text evidence="1">The sequence shown here is derived from an EMBL/GenBank/DDBJ whole genome shotgun (WGS) entry which is preliminary data.</text>
</comment>
<name>A0A9N9BYK0_9GLOM</name>
<protein>
    <submittedName>
        <fullName evidence="1">8988_t:CDS:1</fullName>
    </submittedName>
</protein>
<reference evidence="1" key="1">
    <citation type="submission" date="2021-06" db="EMBL/GenBank/DDBJ databases">
        <authorList>
            <person name="Kallberg Y."/>
            <person name="Tangrot J."/>
            <person name="Rosling A."/>
        </authorList>
    </citation>
    <scope>NUCLEOTIDE SEQUENCE</scope>
    <source>
        <strain evidence="1">FL130A</strain>
    </source>
</reference>
<organism evidence="1 2">
    <name type="scientific">Ambispora leptoticha</name>
    <dbReference type="NCBI Taxonomy" id="144679"/>
    <lineage>
        <taxon>Eukaryota</taxon>
        <taxon>Fungi</taxon>
        <taxon>Fungi incertae sedis</taxon>
        <taxon>Mucoromycota</taxon>
        <taxon>Glomeromycotina</taxon>
        <taxon>Glomeromycetes</taxon>
        <taxon>Archaeosporales</taxon>
        <taxon>Ambisporaceae</taxon>
        <taxon>Ambispora</taxon>
    </lineage>
</organism>
<keyword evidence="2" id="KW-1185">Reference proteome</keyword>